<keyword evidence="3 6" id="KW-0812">Transmembrane</keyword>
<evidence type="ECO:0000256" key="3">
    <source>
        <dbReference type="ARBA" id="ARBA00022692"/>
    </source>
</evidence>
<sequence length="167" mass="18129">MFCTECGRQYEGQQCEACRAGTSQLELAGWWKRVGASLIDGIVLLPLLLIVGIALVRSAPIAATLVGFVVEFMYLSLMWTKRNGQTVGAKALGIRVVAADGSPMPVEMAYRRAAVLQLFTAASSMTWILKPLGSVALLLNILWPLWDPQKQTLHDKAAGTIVVVDKN</sequence>
<keyword evidence="2" id="KW-1003">Cell membrane</keyword>
<dbReference type="EMBL" id="CAFAAB010000171">
    <property type="protein sequence ID" value="CAB4791719.1"/>
    <property type="molecule type" value="Genomic_DNA"/>
</dbReference>
<evidence type="ECO:0000256" key="1">
    <source>
        <dbReference type="ARBA" id="ARBA00004651"/>
    </source>
</evidence>
<evidence type="ECO:0000256" key="4">
    <source>
        <dbReference type="ARBA" id="ARBA00022989"/>
    </source>
</evidence>
<evidence type="ECO:0000313" key="8">
    <source>
        <dbReference type="EMBL" id="CAB4791719.1"/>
    </source>
</evidence>
<evidence type="ECO:0000256" key="6">
    <source>
        <dbReference type="SAM" id="Phobius"/>
    </source>
</evidence>
<keyword evidence="5 6" id="KW-0472">Membrane</keyword>
<feature type="transmembrane region" description="Helical" evidence="6">
    <location>
        <begin position="61"/>
        <end position="80"/>
    </location>
</feature>
<dbReference type="AlphaFoldDB" id="A0A6J6X5S0"/>
<dbReference type="Pfam" id="PF06271">
    <property type="entry name" value="RDD"/>
    <property type="match status" value="1"/>
</dbReference>
<evidence type="ECO:0000256" key="5">
    <source>
        <dbReference type="ARBA" id="ARBA00023136"/>
    </source>
</evidence>
<keyword evidence="4 6" id="KW-1133">Transmembrane helix</keyword>
<dbReference type="InterPro" id="IPR051791">
    <property type="entry name" value="Pra-immunoreactive"/>
</dbReference>
<dbReference type="GO" id="GO:0005886">
    <property type="term" value="C:plasma membrane"/>
    <property type="evidence" value="ECO:0007669"/>
    <property type="project" value="UniProtKB-SubCell"/>
</dbReference>
<evidence type="ECO:0000256" key="2">
    <source>
        <dbReference type="ARBA" id="ARBA00022475"/>
    </source>
</evidence>
<protein>
    <submittedName>
        <fullName evidence="8">Unannotated protein</fullName>
    </submittedName>
</protein>
<proteinExistence type="predicted"/>
<dbReference type="PANTHER" id="PTHR36115">
    <property type="entry name" value="PROLINE-RICH ANTIGEN HOMOLOG-RELATED"/>
    <property type="match status" value="1"/>
</dbReference>
<name>A0A6J6X5S0_9ZZZZ</name>
<dbReference type="InterPro" id="IPR010432">
    <property type="entry name" value="RDD"/>
</dbReference>
<organism evidence="8">
    <name type="scientific">freshwater metagenome</name>
    <dbReference type="NCBI Taxonomy" id="449393"/>
    <lineage>
        <taxon>unclassified sequences</taxon>
        <taxon>metagenomes</taxon>
        <taxon>ecological metagenomes</taxon>
    </lineage>
</organism>
<comment type="subcellular location">
    <subcellularLocation>
        <location evidence="1">Cell membrane</location>
        <topology evidence="1">Multi-pass membrane protein</topology>
    </subcellularLocation>
</comment>
<accession>A0A6J6X5S0</accession>
<reference evidence="8" key="1">
    <citation type="submission" date="2020-05" db="EMBL/GenBank/DDBJ databases">
        <authorList>
            <person name="Chiriac C."/>
            <person name="Salcher M."/>
            <person name="Ghai R."/>
            <person name="Kavagutti S V."/>
        </authorList>
    </citation>
    <scope>NUCLEOTIDE SEQUENCE</scope>
</reference>
<dbReference type="PANTHER" id="PTHR36115:SF6">
    <property type="entry name" value="PROLINE-RICH ANTIGEN HOMOLOG"/>
    <property type="match status" value="1"/>
</dbReference>
<feature type="transmembrane region" description="Helical" evidence="6">
    <location>
        <begin position="34"/>
        <end position="55"/>
    </location>
</feature>
<evidence type="ECO:0000259" key="7">
    <source>
        <dbReference type="Pfam" id="PF06271"/>
    </source>
</evidence>
<feature type="domain" description="RDD" evidence="7">
    <location>
        <begin position="27"/>
        <end position="159"/>
    </location>
</feature>
<gene>
    <name evidence="8" type="ORF">UFOPK2958_01261</name>
</gene>